<keyword evidence="4" id="KW-0805">Transcription regulation</keyword>
<dbReference type="Gene3D" id="3.40.50.2300">
    <property type="match status" value="1"/>
</dbReference>
<keyword evidence="3" id="KW-0902">Two-component regulatory system</keyword>
<evidence type="ECO:0000256" key="4">
    <source>
        <dbReference type="ARBA" id="ARBA00023015"/>
    </source>
</evidence>
<dbReference type="Pfam" id="PF00486">
    <property type="entry name" value="Trans_reg_C"/>
    <property type="match status" value="1"/>
</dbReference>
<comment type="caution">
    <text evidence="13">The sequence shown here is derived from an EMBL/GenBank/DDBJ whole genome shotgun (WGS) entry which is preliminary data.</text>
</comment>
<feature type="coiled-coil region" evidence="10">
    <location>
        <begin position="137"/>
        <end position="164"/>
    </location>
</feature>
<dbReference type="FunFam" id="1.10.10.10:FF:000005">
    <property type="entry name" value="Two-component system response regulator"/>
    <property type="match status" value="1"/>
</dbReference>
<dbReference type="GO" id="GO:0032993">
    <property type="term" value="C:protein-DNA complex"/>
    <property type="evidence" value="ECO:0007669"/>
    <property type="project" value="TreeGrafter"/>
</dbReference>
<dbReference type="Proteomes" id="UP000623681">
    <property type="component" value="Unassembled WGS sequence"/>
</dbReference>
<dbReference type="InterPro" id="IPR001867">
    <property type="entry name" value="OmpR/PhoB-type_DNA-bd"/>
</dbReference>
<dbReference type="EMBL" id="JAESWA010000028">
    <property type="protein sequence ID" value="MBL4933810.1"/>
    <property type="molecule type" value="Genomic_DNA"/>
</dbReference>
<dbReference type="CDD" id="cd00383">
    <property type="entry name" value="trans_reg_C"/>
    <property type="match status" value="1"/>
</dbReference>
<feature type="domain" description="OmpR/PhoB-type" evidence="12">
    <location>
        <begin position="127"/>
        <end position="225"/>
    </location>
</feature>
<dbReference type="AlphaFoldDB" id="A0A937K6I3"/>
<evidence type="ECO:0000259" key="11">
    <source>
        <dbReference type="PROSITE" id="PS50110"/>
    </source>
</evidence>
<evidence type="ECO:0000256" key="6">
    <source>
        <dbReference type="ARBA" id="ARBA00023163"/>
    </source>
</evidence>
<feature type="domain" description="Response regulatory" evidence="11">
    <location>
        <begin position="5"/>
        <end position="118"/>
    </location>
</feature>
<evidence type="ECO:0000256" key="2">
    <source>
        <dbReference type="ARBA" id="ARBA00022553"/>
    </source>
</evidence>
<feature type="DNA-binding region" description="OmpR/PhoB-type" evidence="9">
    <location>
        <begin position="127"/>
        <end position="225"/>
    </location>
</feature>
<accession>A0A937K6I3</accession>
<evidence type="ECO:0000256" key="1">
    <source>
        <dbReference type="ARBA" id="ARBA00018672"/>
    </source>
</evidence>
<name>A0A937K6I3_9CLOT</name>
<keyword evidence="6" id="KW-0804">Transcription</keyword>
<sequence>MREFKILLVEDEKQMAMFVEMELRHEGYKVEVVYDGREGLEKAQENQYDLILLDVMIPIINGIEVCRRIREFSTIPIIMLTAKSDVSDKVIGLDVGANDYLTKPFAIEELLARIRVYERGKSLEHKDSMIKLKDVVMDNRTHQVRRAEKEIELTKKEYDLLEMLLVNKNVVLTREQLIQKVWGYDYIGDTNVVDVFIRYLRSKIDDGFEAKLITTIRGVGYVIKGD</sequence>
<keyword evidence="10" id="KW-0175">Coiled coil</keyword>
<dbReference type="PANTHER" id="PTHR48111:SF22">
    <property type="entry name" value="REGULATOR OF RPOS"/>
    <property type="match status" value="1"/>
</dbReference>
<dbReference type="FunFam" id="3.40.50.2300:FF:000001">
    <property type="entry name" value="DNA-binding response regulator PhoB"/>
    <property type="match status" value="1"/>
</dbReference>
<dbReference type="SMART" id="SM00448">
    <property type="entry name" value="REC"/>
    <property type="match status" value="1"/>
</dbReference>
<dbReference type="GO" id="GO:0000976">
    <property type="term" value="F:transcription cis-regulatory region binding"/>
    <property type="evidence" value="ECO:0007669"/>
    <property type="project" value="TreeGrafter"/>
</dbReference>
<gene>
    <name evidence="13" type="ORF">JK634_18665</name>
</gene>
<dbReference type="RefSeq" id="WP_202769275.1">
    <property type="nucleotide sequence ID" value="NZ_JAESWA010000028.1"/>
</dbReference>
<dbReference type="InterPro" id="IPR036388">
    <property type="entry name" value="WH-like_DNA-bd_sf"/>
</dbReference>
<feature type="modified residue" description="4-aspartylphosphate" evidence="8">
    <location>
        <position position="54"/>
    </location>
</feature>
<comment type="function">
    <text evidence="7">May play the central regulatory role in sporulation. It may be an element of the effector pathway responsible for the activation of sporulation genes in response to nutritional stress. Spo0A may act in concert with spo0H (a sigma factor) to control the expression of some genes that are critical to the sporulation process.</text>
</comment>
<dbReference type="Gene3D" id="6.10.250.690">
    <property type="match status" value="1"/>
</dbReference>
<keyword evidence="2 8" id="KW-0597">Phosphoprotein</keyword>
<dbReference type="SMART" id="SM00862">
    <property type="entry name" value="Trans_reg_C"/>
    <property type="match status" value="1"/>
</dbReference>
<dbReference type="Gene3D" id="1.10.10.10">
    <property type="entry name" value="Winged helix-like DNA-binding domain superfamily/Winged helix DNA-binding domain"/>
    <property type="match status" value="1"/>
</dbReference>
<dbReference type="CDD" id="cd17574">
    <property type="entry name" value="REC_OmpR"/>
    <property type="match status" value="1"/>
</dbReference>
<reference evidence="13" key="1">
    <citation type="submission" date="2021-01" db="EMBL/GenBank/DDBJ databases">
        <title>Genome public.</title>
        <authorList>
            <person name="Liu C."/>
            <person name="Sun Q."/>
        </authorList>
    </citation>
    <scope>NUCLEOTIDE SEQUENCE</scope>
    <source>
        <strain evidence="13">YIM B02565</strain>
    </source>
</reference>
<proteinExistence type="predicted"/>
<dbReference type="InterPro" id="IPR011006">
    <property type="entry name" value="CheY-like_superfamily"/>
</dbReference>
<evidence type="ECO:0000313" key="13">
    <source>
        <dbReference type="EMBL" id="MBL4933810.1"/>
    </source>
</evidence>
<keyword evidence="5 9" id="KW-0238">DNA-binding</keyword>
<dbReference type="PANTHER" id="PTHR48111">
    <property type="entry name" value="REGULATOR OF RPOS"/>
    <property type="match status" value="1"/>
</dbReference>
<evidence type="ECO:0000256" key="5">
    <source>
        <dbReference type="ARBA" id="ARBA00023125"/>
    </source>
</evidence>
<dbReference type="SUPFAM" id="SSF52172">
    <property type="entry name" value="CheY-like"/>
    <property type="match status" value="1"/>
</dbReference>
<evidence type="ECO:0000313" key="14">
    <source>
        <dbReference type="Proteomes" id="UP000623681"/>
    </source>
</evidence>
<evidence type="ECO:0000256" key="7">
    <source>
        <dbReference type="ARBA" id="ARBA00024867"/>
    </source>
</evidence>
<dbReference type="GO" id="GO:0000156">
    <property type="term" value="F:phosphorelay response regulator activity"/>
    <property type="evidence" value="ECO:0007669"/>
    <property type="project" value="TreeGrafter"/>
</dbReference>
<organism evidence="13 14">
    <name type="scientific">Clostridium paridis</name>
    <dbReference type="NCBI Taxonomy" id="2803863"/>
    <lineage>
        <taxon>Bacteria</taxon>
        <taxon>Bacillati</taxon>
        <taxon>Bacillota</taxon>
        <taxon>Clostridia</taxon>
        <taxon>Eubacteriales</taxon>
        <taxon>Clostridiaceae</taxon>
        <taxon>Clostridium</taxon>
    </lineage>
</organism>
<dbReference type="PROSITE" id="PS51755">
    <property type="entry name" value="OMPR_PHOB"/>
    <property type="match status" value="1"/>
</dbReference>
<keyword evidence="14" id="KW-1185">Reference proteome</keyword>
<evidence type="ECO:0000259" key="12">
    <source>
        <dbReference type="PROSITE" id="PS51755"/>
    </source>
</evidence>
<dbReference type="GO" id="GO:0006355">
    <property type="term" value="P:regulation of DNA-templated transcription"/>
    <property type="evidence" value="ECO:0007669"/>
    <property type="project" value="InterPro"/>
</dbReference>
<dbReference type="InterPro" id="IPR039420">
    <property type="entry name" value="WalR-like"/>
</dbReference>
<evidence type="ECO:0000256" key="8">
    <source>
        <dbReference type="PROSITE-ProRule" id="PRU00169"/>
    </source>
</evidence>
<dbReference type="Pfam" id="PF00072">
    <property type="entry name" value="Response_reg"/>
    <property type="match status" value="1"/>
</dbReference>
<dbReference type="PROSITE" id="PS50110">
    <property type="entry name" value="RESPONSE_REGULATORY"/>
    <property type="match status" value="1"/>
</dbReference>
<evidence type="ECO:0000256" key="10">
    <source>
        <dbReference type="SAM" id="Coils"/>
    </source>
</evidence>
<evidence type="ECO:0000256" key="3">
    <source>
        <dbReference type="ARBA" id="ARBA00023012"/>
    </source>
</evidence>
<dbReference type="InterPro" id="IPR001789">
    <property type="entry name" value="Sig_transdc_resp-reg_receiver"/>
</dbReference>
<evidence type="ECO:0000256" key="9">
    <source>
        <dbReference type="PROSITE-ProRule" id="PRU01091"/>
    </source>
</evidence>
<protein>
    <recommendedName>
        <fullName evidence="1">Stage 0 sporulation protein A homolog</fullName>
    </recommendedName>
</protein>
<dbReference type="GO" id="GO:0005829">
    <property type="term" value="C:cytosol"/>
    <property type="evidence" value="ECO:0007669"/>
    <property type="project" value="TreeGrafter"/>
</dbReference>